<protein>
    <submittedName>
        <fullName evidence="1">Uncharacterized protein</fullName>
    </submittedName>
</protein>
<dbReference type="EMBL" id="GGEC01081460">
    <property type="protein sequence ID" value="MBX61944.1"/>
    <property type="molecule type" value="Transcribed_RNA"/>
</dbReference>
<proteinExistence type="predicted"/>
<name>A0A2P2Q4P0_RHIMU</name>
<reference evidence="1" key="1">
    <citation type="submission" date="2018-02" db="EMBL/GenBank/DDBJ databases">
        <title>Rhizophora mucronata_Transcriptome.</title>
        <authorList>
            <person name="Meera S.P."/>
            <person name="Sreeshan A."/>
            <person name="Augustine A."/>
        </authorList>
    </citation>
    <scope>NUCLEOTIDE SEQUENCE</scope>
    <source>
        <tissue evidence="1">Leaf</tissue>
    </source>
</reference>
<organism evidence="1">
    <name type="scientific">Rhizophora mucronata</name>
    <name type="common">Asiatic mangrove</name>
    <dbReference type="NCBI Taxonomy" id="61149"/>
    <lineage>
        <taxon>Eukaryota</taxon>
        <taxon>Viridiplantae</taxon>
        <taxon>Streptophyta</taxon>
        <taxon>Embryophyta</taxon>
        <taxon>Tracheophyta</taxon>
        <taxon>Spermatophyta</taxon>
        <taxon>Magnoliopsida</taxon>
        <taxon>eudicotyledons</taxon>
        <taxon>Gunneridae</taxon>
        <taxon>Pentapetalae</taxon>
        <taxon>rosids</taxon>
        <taxon>fabids</taxon>
        <taxon>Malpighiales</taxon>
        <taxon>Rhizophoraceae</taxon>
        <taxon>Rhizophora</taxon>
    </lineage>
</organism>
<sequence length="69" mass="8076">MPLLLKNSMDSKAWPNLDHLIKKLSGDMCQKPIMRTKQHLGEHYTKLVGQKTYKWEDNIHTIKVEGKET</sequence>
<dbReference type="AlphaFoldDB" id="A0A2P2Q4P0"/>
<accession>A0A2P2Q4P0</accession>
<evidence type="ECO:0000313" key="1">
    <source>
        <dbReference type="EMBL" id="MBX61944.1"/>
    </source>
</evidence>